<evidence type="ECO:0000313" key="4">
    <source>
        <dbReference type="EMBL" id="KAA1092455.1"/>
    </source>
</evidence>
<reference evidence="7 8" key="1">
    <citation type="submission" date="2019-05" db="EMBL/GenBank/DDBJ databases">
        <title>Emergence of the Ug99 lineage of the wheat stem rust pathogen through somatic hybridization.</title>
        <authorList>
            <person name="Li F."/>
            <person name="Upadhyaya N.M."/>
            <person name="Sperschneider J."/>
            <person name="Matny O."/>
            <person name="Nguyen-Phuc H."/>
            <person name="Mago R."/>
            <person name="Raley C."/>
            <person name="Miller M.E."/>
            <person name="Silverstein K.A.T."/>
            <person name="Henningsen E."/>
            <person name="Hirsch C.D."/>
            <person name="Visser B."/>
            <person name="Pretorius Z.A."/>
            <person name="Steffenson B.J."/>
            <person name="Schwessinger B."/>
            <person name="Dodds P.N."/>
            <person name="Figueroa M."/>
        </authorList>
    </citation>
    <scope>NUCLEOTIDE SEQUENCE [LARGE SCALE GENOMIC DNA]</scope>
    <source>
        <strain evidence="4">21-0</strain>
        <strain evidence="5 8">Ug99</strain>
    </source>
</reference>
<proteinExistence type="predicted"/>
<feature type="signal peptide" evidence="3">
    <location>
        <begin position="1"/>
        <end position="39"/>
    </location>
</feature>
<protein>
    <submittedName>
        <fullName evidence="4">Uncharacterized protein</fullName>
    </submittedName>
</protein>
<name>A0A5B0NT69_PUCGR</name>
<evidence type="ECO:0000313" key="6">
    <source>
        <dbReference type="EMBL" id="KAA1111590.1"/>
    </source>
</evidence>
<accession>A0A5B0NT69</accession>
<keyword evidence="2" id="KW-1133">Transmembrane helix</keyword>
<evidence type="ECO:0000256" key="1">
    <source>
        <dbReference type="SAM" id="MobiDB-lite"/>
    </source>
</evidence>
<dbReference type="EMBL" id="VSWC01000016">
    <property type="protein sequence ID" value="KAA1111590.1"/>
    <property type="molecule type" value="Genomic_DNA"/>
</dbReference>
<keyword evidence="7" id="KW-1185">Reference proteome</keyword>
<evidence type="ECO:0000313" key="7">
    <source>
        <dbReference type="Proteomes" id="UP000324748"/>
    </source>
</evidence>
<gene>
    <name evidence="4" type="ORF">PGT21_003505</name>
    <name evidence="6" type="ORF">PGT21_005598</name>
    <name evidence="5" type="ORF">PGTUg99_018447</name>
</gene>
<dbReference type="AlphaFoldDB" id="A0A5B0NT69"/>
<dbReference type="EMBL" id="VDEP01000312">
    <property type="protein sequence ID" value="KAA1105150.1"/>
    <property type="molecule type" value="Genomic_DNA"/>
</dbReference>
<keyword evidence="2" id="KW-0812">Transmembrane</keyword>
<evidence type="ECO:0000256" key="3">
    <source>
        <dbReference type="SAM" id="SignalP"/>
    </source>
</evidence>
<keyword evidence="2" id="KW-0472">Membrane</keyword>
<evidence type="ECO:0000313" key="5">
    <source>
        <dbReference type="EMBL" id="KAA1105150.1"/>
    </source>
</evidence>
<feature type="transmembrane region" description="Helical" evidence="2">
    <location>
        <begin position="55"/>
        <end position="77"/>
    </location>
</feature>
<keyword evidence="3" id="KW-0732">Signal</keyword>
<sequence>MDKFISFPVSYSPQPSVSSRSHSGSLLVLLSLLVHEGRALTPWFGNHQVRNKDSISPVHFVSCVLLASTFCFISLALRFASSLALAVSSRRSCPNALVWKPSGSLLVLLSLLVHEGRALTPWFGNHQF</sequence>
<feature type="chain" id="PRO_5036366296" evidence="3">
    <location>
        <begin position="40"/>
        <end position="128"/>
    </location>
</feature>
<dbReference type="Proteomes" id="UP000324748">
    <property type="component" value="Unassembled WGS sequence"/>
</dbReference>
<comment type="caution">
    <text evidence="4">The sequence shown here is derived from an EMBL/GenBank/DDBJ whole genome shotgun (WGS) entry which is preliminary data.</text>
</comment>
<evidence type="ECO:0000313" key="8">
    <source>
        <dbReference type="Proteomes" id="UP000325313"/>
    </source>
</evidence>
<feature type="region of interest" description="Disordered" evidence="1">
    <location>
        <begin position="1"/>
        <end position="21"/>
    </location>
</feature>
<dbReference type="Proteomes" id="UP000325313">
    <property type="component" value="Unassembled WGS sequence"/>
</dbReference>
<evidence type="ECO:0000256" key="2">
    <source>
        <dbReference type="SAM" id="Phobius"/>
    </source>
</evidence>
<organism evidence="4 7">
    <name type="scientific">Puccinia graminis f. sp. tritici</name>
    <dbReference type="NCBI Taxonomy" id="56615"/>
    <lineage>
        <taxon>Eukaryota</taxon>
        <taxon>Fungi</taxon>
        <taxon>Dikarya</taxon>
        <taxon>Basidiomycota</taxon>
        <taxon>Pucciniomycotina</taxon>
        <taxon>Pucciniomycetes</taxon>
        <taxon>Pucciniales</taxon>
        <taxon>Pucciniaceae</taxon>
        <taxon>Puccinia</taxon>
    </lineage>
</organism>
<dbReference type="EMBL" id="VSWC01000080">
    <property type="protein sequence ID" value="KAA1092455.1"/>
    <property type="molecule type" value="Genomic_DNA"/>
</dbReference>